<dbReference type="STRING" id="1169540.A0A0G4ECP9"/>
<dbReference type="InterPro" id="IPR005062">
    <property type="entry name" value="SAC3/GANP/THP3_conserved"/>
</dbReference>
<dbReference type="VEuPathDB" id="CryptoDB:Vbra_7087"/>
<dbReference type="InterPro" id="IPR045107">
    <property type="entry name" value="SAC3/GANP/THP3"/>
</dbReference>
<dbReference type="Gene3D" id="1.25.40.990">
    <property type="match status" value="1"/>
</dbReference>
<dbReference type="Proteomes" id="UP000041254">
    <property type="component" value="Unassembled WGS sequence"/>
</dbReference>
<evidence type="ECO:0000256" key="1">
    <source>
        <dbReference type="SAM" id="MobiDB-lite"/>
    </source>
</evidence>
<feature type="domain" description="SAC3/GANP/THP3 conserved" evidence="2">
    <location>
        <begin position="248"/>
        <end position="584"/>
    </location>
</feature>
<feature type="compositionally biased region" description="Low complexity" evidence="1">
    <location>
        <begin position="867"/>
        <end position="877"/>
    </location>
</feature>
<feature type="region of interest" description="Disordered" evidence="1">
    <location>
        <begin position="1"/>
        <end position="51"/>
    </location>
</feature>
<feature type="compositionally biased region" description="Pro residues" evidence="1">
    <location>
        <begin position="767"/>
        <end position="787"/>
    </location>
</feature>
<sequence length="1663" mass="182560">MSFQFFQRSQNVSLTRNTSAQQRDRSGGVSLRRRGSNPPSRRVAPFAKSHAAVRRQRMAGVAALLSSSQAARGMDEGDGGGAPMNPFASAAGGGGSGSEGAVSSFGSIDDGQQAQGWQRETERPAQARRANLRSMPSLDEIVAGSTQSVSAADERPAGTPFQPPSPPAIVVNVSPSPSLALFKTPLSSGRPHHSQTNPLMSMAELQTMGNIALEAELPRPKEALLRSFSTSVRNGFTRERTIGELTAMCSETNARERSTSQTLHELEAEWDANTRSVIKDGNKFRPNLRHAIKPFSRSYAGREFAGTEISTVAWCRKTVDYLMTQVIDLDNYPDDTFGRKCFELTSLYNFIRDRLRSLMQDLQVQDAHKHRSNIETCEIAFRFFIFADQLLCGESEASGFTPDGNVGLMDNCKDRLNQAYSSVRWQLEAVAKHPDQWEHVNSISVYKSPHEAEIHSYILLASLQGSRKRKLNEFLEANGILRKVPRDLSSHPKVKFAMAVLRVYFANDLLKFIKLMKKADFLTACLMDMSLNALRLRQLLRTATAVRRSTKGQKLYTVPIQDFTHMLGFCSTREARRWLERLRVGMEPFLTYCAEHEEQRSSPIMPLHQIRQQVRTEKPGDPSVVDLEDIATRIKHLQQRYSAYNIRLPRSPSPILATRLRQMGLTRKELLDPPPDAPWVLSSSFAPVTPPSADELPPSPLLPPIAPPFTPPTPPPAIPTSPGAAAAEASPLPPYSPISPETSPQEEVEDMGEVRSVPRPDAAARPPLFPAPFPALMPPQAPPPAPSPQKRSDEQQLQQQERVLKGKRARDGDDVAVESDDGGKRGRHVPAAVAETGGKMGTPDRYAAAVEQRRAPSPKVTGEDELAASMPPSALLPLTPPTPSAASRRRPPTPSPPIREPKIVRKDIRKRLHSGHGLGFWGTAKRTKAAAAAAAATVEQQRPPLATERGEGGEVPSGAGGGAVGESEGAREPMVLEISEEAHLWGEGRLFGVNPRRYVWKKVQTPIEAHEPPPPLPPLQHPLPPLPVPSAPPPPPHMQLPSEQHIRDEWESLDDSVSVVGMRVSLEPTADRSKRLRREMNTMLNRRPAVDRRVLIGYIREQFHLDRDGGAFALFVKLGLAIAPTPLAPNTDRSAHAFRTELKRTVRPTIEQWLCSPLARRTTADEANDARSCAIYRCATTASPPEVRLSTVGFDLPQSAASAAAAGGSSMACVALSVATVHQGGMHHLEGQPLEVPGDTEGENGHGAGRSIVRDFMATPHMPLADALGGLSALMWLIPRVVVPYFSAIGESVTEMTLRGLAIPVERQQEQGYDDMSAELSALAMDALREEAERLKAFLDGLPVGERGVPVEVLYVVESADMSAGGEEDDESKAEYGRVWMEHGDPDLAFTNQLSAQIAQHIKTALESLGCADVSVGARCVGVVWRDPLVDREWRDEIRLSQQEVLRAYQDLVKRMAAKPDKAPLVYERVETEGTALLLKCWERHLVDMHRCGTCPPSITADHPSATAAFNQSVVTLLRTHVPNAWRRLVQELASFPHGGRDDLPPIEWRPMLKAVTNRFGDSKTPPTVDFGNDYSDAASLLHHAAAAIVQRIEPSAIVDRSFDSLFDAQGRRMVNYENVREAVTNFCTIDSLLAAELPPHTRALLKGRVLVPRPMYERLFSG</sequence>
<reference evidence="3 4" key="1">
    <citation type="submission" date="2014-11" db="EMBL/GenBank/DDBJ databases">
        <authorList>
            <person name="Zhu J."/>
            <person name="Qi W."/>
            <person name="Song R."/>
        </authorList>
    </citation>
    <scope>NUCLEOTIDE SEQUENCE [LARGE SCALE GENOMIC DNA]</scope>
</reference>
<gene>
    <name evidence="3" type="ORF">Vbra_7087</name>
</gene>
<evidence type="ECO:0000259" key="2">
    <source>
        <dbReference type="Pfam" id="PF03399"/>
    </source>
</evidence>
<dbReference type="GO" id="GO:0006406">
    <property type="term" value="P:mRNA export from nucleus"/>
    <property type="evidence" value="ECO:0007669"/>
    <property type="project" value="TreeGrafter"/>
</dbReference>
<organism evidence="3 4">
    <name type="scientific">Vitrella brassicaformis (strain CCMP3155)</name>
    <dbReference type="NCBI Taxonomy" id="1169540"/>
    <lineage>
        <taxon>Eukaryota</taxon>
        <taxon>Sar</taxon>
        <taxon>Alveolata</taxon>
        <taxon>Colpodellida</taxon>
        <taxon>Vitrellaceae</taxon>
        <taxon>Vitrella</taxon>
    </lineage>
</organism>
<feature type="compositionally biased region" description="Gly residues" evidence="1">
    <location>
        <begin position="953"/>
        <end position="964"/>
    </location>
</feature>
<feature type="region of interest" description="Disordered" evidence="1">
    <location>
        <begin position="932"/>
        <end position="969"/>
    </location>
</feature>
<protein>
    <recommendedName>
        <fullName evidence="2">SAC3/GANP/THP3 conserved domain-containing protein</fullName>
    </recommendedName>
</protein>
<dbReference type="OrthoDB" id="264795at2759"/>
<dbReference type="EMBL" id="CDMY01000189">
    <property type="protein sequence ID" value="CEL93750.1"/>
    <property type="molecule type" value="Genomic_DNA"/>
</dbReference>
<feature type="region of interest" description="Disordered" evidence="1">
    <location>
        <begin position="70"/>
        <end position="164"/>
    </location>
</feature>
<dbReference type="InParanoid" id="A0A0G4ECP9"/>
<proteinExistence type="predicted"/>
<evidence type="ECO:0000313" key="3">
    <source>
        <dbReference type="EMBL" id="CEL93750.1"/>
    </source>
</evidence>
<name>A0A0G4ECP9_VITBC</name>
<dbReference type="Pfam" id="PF03399">
    <property type="entry name" value="SAC3_GANP"/>
    <property type="match status" value="1"/>
</dbReference>
<dbReference type="PANTHER" id="PTHR12436:SF3">
    <property type="entry name" value="GERMINAL-CENTER ASSOCIATED NUCLEAR PROTEIN"/>
    <property type="match status" value="1"/>
</dbReference>
<dbReference type="PANTHER" id="PTHR12436">
    <property type="entry name" value="80 KDA MCM3-ASSOCIATED PROTEIN"/>
    <property type="match status" value="1"/>
</dbReference>
<feature type="region of interest" description="Disordered" evidence="1">
    <location>
        <begin position="689"/>
        <end position="909"/>
    </location>
</feature>
<feature type="compositionally biased region" description="Polar residues" evidence="1">
    <location>
        <begin position="1"/>
        <end position="21"/>
    </location>
</feature>
<dbReference type="GO" id="GO:0005737">
    <property type="term" value="C:cytoplasm"/>
    <property type="evidence" value="ECO:0007669"/>
    <property type="project" value="TreeGrafter"/>
</dbReference>
<keyword evidence="4" id="KW-1185">Reference proteome</keyword>
<feature type="compositionally biased region" description="Pro residues" evidence="1">
    <location>
        <begin position="697"/>
        <end position="719"/>
    </location>
</feature>
<dbReference type="GO" id="GO:0070390">
    <property type="term" value="C:transcription export complex 2"/>
    <property type="evidence" value="ECO:0007669"/>
    <property type="project" value="TreeGrafter"/>
</dbReference>
<accession>A0A0G4ECP9</accession>
<evidence type="ECO:0000313" key="4">
    <source>
        <dbReference type="Proteomes" id="UP000041254"/>
    </source>
</evidence>
<feature type="compositionally biased region" description="Low complexity" evidence="1">
    <location>
        <begin position="720"/>
        <end position="730"/>
    </location>
</feature>